<dbReference type="eggNOG" id="KOG3169">
    <property type="taxonomic scope" value="Eukaryota"/>
</dbReference>
<dbReference type="GO" id="GO:0003712">
    <property type="term" value="F:transcription coregulator activity"/>
    <property type="evidence" value="ECO:0007669"/>
    <property type="project" value="InterPro"/>
</dbReference>
<dbReference type="GeneID" id="5127330"/>
<feature type="compositionally biased region" description="Polar residues" evidence="12">
    <location>
        <begin position="200"/>
        <end position="209"/>
    </location>
</feature>
<dbReference type="OrthoDB" id="344220at2759"/>
<evidence type="ECO:0000256" key="8">
    <source>
        <dbReference type="ARBA" id="ARBA00023242"/>
    </source>
</evidence>
<dbReference type="InterPro" id="IPR038566">
    <property type="entry name" value="Mediator_Med6_sf"/>
</dbReference>
<evidence type="ECO:0000256" key="6">
    <source>
        <dbReference type="ARBA" id="ARBA00023159"/>
    </source>
</evidence>
<keyword evidence="8 11" id="KW-0539">Nucleus</keyword>
<comment type="subunit">
    <text evidence="3 11">Component of the Mediator complex.</text>
</comment>
<keyword evidence="7 11" id="KW-0804">Transcription</keyword>
<dbReference type="AlphaFoldDB" id="A5DHN2"/>
<evidence type="ECO:0000256" key="3">
    <source>
        <dbReference type="ARBA" id="ARBA00011837"/>
    </source>
</evidence>
<feature type="region of interest" description="Disordered" evidence="12">
    <location>
        <begin position="282"/>
        <end position="301"/>
    </location>
</feature>
<dbReference type="InterPro" id="IPR007018">
    <property type="entry name" value="Mediator_Med6"/>
</dbReference>
<evidence type="ECO:0000256" key="11">
    <source>
        <dbReference type="RuleBase" id="RU364143"/>
    </source>
</evidence>
<dbReference type="GO" id="GO:0016592">
    <property type="term" value="C:mediator complex"/>
    <property type="evidence" value="ECO:0007669"/>
    <property type="project" value="InterPro"/>
</dbReference>
<keyword evidence="5 11" id="KW-0805">Transcription regulation</keyword>
<evidence type="ECO:0000256" key="10">
    <source>
        <dbReference type="ARBA" id="ARBA00031259"/>
    </source>
</evidence>
<dbReference type="InParanoid" id="A5DHN2"/>
<dbReference type="OMA" id="ASHGHTY"/>
<dbReference type="EMBL" id="CH408157">
    <property type="protein sequence ID" value="EDK38685.2"/>
    <property type="molecule type" value="Genomic_DNA"/>
</dbReference>
<evidence type="ECO:0000256" key="2">
    <source>
        <dbReference type="ARBA" id="ARBA00007526"/>
    </source>
</evidence>
<feature type="region of interest" description="Disordered" evidence="12">
    <location>
        <begin position="196"/>
        <end position="218"/>
    </location>
</feature>
<comment type="similarity">
    <text evidence="2 11">Belongs to the Mediator complex subunit 6 family.</text>
</comment>
<evidence type="ECO:0000256" key="9">
    <source>
        <dbReference type="ARBA" id="ARBA00025687"/>
    </source>
</evidence>
<dbReference type="FunFam" id="3.10.450.580:FF:000004">
    <property type="entry name" value="Mediator of RNA polymerase II transcription subunit 6"/>
    <property type="match status" value="1"/>
</dbReference>
<gene>
    <name evidence="11" type="primary">MED6</name>
    <name evidence="13" type="ORF">PGUG_02783</name>
</gene>
<evidence type="ECO:0000256" key="7">
    <source>
        <dbReference type="ARBA" id="ARBA00023163"/>
    </source>
</evidence>
<name>A5DHN2_PICGU</name>
<feature type="compositionally biased region" description="Polar residues" evidence="12">
    <location>
        <begin position="288"/>
        <end position="301"/>
    </location>
</feature>
<dbReference type="VEuPathDB" id="FungiDB:PGUG_02783"/>
<comment type="subcellular location">
    <subcellularLocation>
        <location evidence="1 11">Nucleus</location>
    </subcellularLocation>
</comment>
<dbReference type="PANTHER" id="PTHR13104">
    <property type="entry name" value="MED-6-RELATED"/>
    <property type="match status" value="1"/>
</dbReference>
<reference evidence="13 14" key="1">
    <citation type="journal article" date="2009" name="Nature">
        <title>Evolution of pathogenicity and sexual reproduction in eight Candida genomes.</title>
        <authorList>
            <person name="Butler G."/>
            <person name="Rasmussen M.D."/>
            <person name="Lin M.F."/>
            <person name="Santos M.A."/>
            <person name="Sakthikumar S."/>
            <person name="Munro C.A."/>
            <person name="Rheinbay E."/>
            <person name="Grabherr M."/>
            <person name="Forche A."/>
            <person name="Reedy J.L."/>
            <person name="Agrafioti I."/>
            <person name="Arnaud M.B."/>
            <person name="Bates S."/>
            <person name="Brown A.J."/>
            <person name="Brunke S."/>
            <person name="Costanzo M.C."/>
            <person name="Fitzpatrick D.A."/>
            <person name="de Groot P.W."/>
            <person name="Harris D."/>
            <person name="Hoyer L.L."/>
            <person name="Hube B."/>
            <person name="Klis F.M."/>
            <person name="Kodira C."/>
            <person name="Lennard N."/>
            <person name="Logue M.E."/>
            <person name="Martin R."/>
            <person name="Neiman A.M."/>
            <person name="Nikolaou E."/>
            <person name="Quail M.A."/>
            <person name="Quinn J."/>
            <person name="Santos M.C."/>
            <person name="Schmitzberger F.F."/>
            <person name="Sherlock G."/>
            <person name="Shah P."/>
            <person name="Silverstein K.A."/>
            <person name="Skrzypek M.S."/>
            <person name="Soll D."/>
            <person name="Staggs R."/>
            <person name="Stansfield I."/>
            <person name="Stumpf M.P."/>
            <person name="Sudbery P.E."/>
            <person name="Srikantha T."/>
            <person name="Zeng Q."/>
            <person name="Berman J."/>
            <person name="Berriman M."/>
            <person name="Heitman J."/>
            <person name="Gow N.A."/>
            <person name="Lorenz M.C."/>
            <person name="Birren B.W."/>
            <person name="Kellis M."/>
            <person name="Cuomo C.A."/>
        </authorList>
    </citation>
    <scope>NUCLEOTIDE SEQUENCE [LARGE SCALE GENOMIC DNA]</scope>
    <source>
        <strain evidence="14">ATCC 6260 / CBS 566 / DSM 6381 / JCM 1539 / NBRC 10279 / NRRL Y-324</strain>
    </source>
</reference>
<keyword evidence="6 11" id="KW-0010">Activator</keyword>
<dbReference type="Proteomes" id="UP000001997">
    <property type="component" value="Unassembled WGS sequence"/>
</dbReference>
<dbReference type="STRING" id="294746.A5DHN2"/>
<dbReference type="GO" id="GO:0006357">
    <property type="term" value="P:regulation of transcription by RNA polymerase II"/>
    <property type="evidence" value="ECO:0007669"/>
    <property type="project" value="InterPro"/>
</dbReference>
<keyword evidence="14" id="KW-1185">Reference proteome</keyword>
<accession>A5DHN2</accession>
<evidence type="ECO:0000256" key="12">
    <source>
        <dbReference type="SAM" id="MobiDB-lite"/>
    </source>
</evidence>
<dbReference type="HOGENOM" id="CLU_077754_0_1_1"/>
<evidence type="ECO:0000313" key="14">
    <source>
        <dbReference type="Proteomes" id="UP000001997"/>
    </source>
</evidence>
<evidence type="ECO:0000313" key="13">
    <source>
        <dbReference type="EMBL" id="EDK38685.2"/>
    </source>
</evidence>
<proteinExistence type="inferred from homology"/>
<dbReference type="KEGG" id="pgu:PGUG_02783"/>
<dbReference type="Gene3D" id="3.10.450.580">
    <property type="entry name" value="Mediator complex, subunit Med6"/>
    <property type="match status" value="1"/>
</dbReference>
<evidence type="ECO:0000256" key="1">
    <source>
        <dbReference type="ARBA" id="ARBA00004123"/>
    </source>
</evidence>
<evidence type="ECO:0000256" key="5">
    <source>
        <dbReference type="ARBA" id="ARBA00023015"/>
    </source>
</evidence>
<comment type="function">
    <text evidence="9 11">Component of the Mediator complex, a coactivator involved in the regulated transcription of nearly all RNA polymerase II-dependent genes. Mediator functions as a bridge to convey information from gene-specific regulatory proteins to the basal RNA polymerase II transcription machinery. Mediator is recruited to promoters by direct interactions with regulatory proteins and serves as a scaffold for the assembly of a functional preinitiation complex with RNA polymerase II and the general transcription factors.</text>
</comment>
<evidence type="ECO:0000256" key="4">
    <source>
        <dbReference type="ARBA" id="ARBA00020634"/>
    </source>
</evidence>
<dbReference type="Pfam" id="PF04934">
    <property type="entry name" value="Med6"/>
    <property type="match status" value="1"/>
</dbReference>
<sequence length="301" mass="33108">MKYEVDCIGPVYSHIFITSDFISTSLRLHLDLMPDPLDEIQWKSPEWIQQFGLHTGNVLDYFSESPFYDRTSNNQVLRMQFQFQAPPANIHPQRYIQDKLTEMTGIEFVIAYMREPDFWVIRKQNRTGPESTITEQDFYIIGANVYQAPKVYDLLSSRLLSSVLSIKTSVGLLNQMSKYSISDGGHVYPSVNDVERTRNSTHPTTSVAATGNGAGATPMKTPSVPASVPGTVPATVPGTIPGTGLLSSAQNEIFGMNPEVSVSAFSSLLAGAVSGNDSIYLDDVPTSGKGSTINQMNVRER</sequence>
<protein>
    <recommendedName>
        <fullName evidence="4 11">Mediator of RNA polymerase II transcription subunit 6</fullName>
    </recommendedName>
    <alternativeName>
        <fullName evidence="10 11">Mediator complex subunit 6</fullName>
    </alternativeName>
</protein>
<organism evidence="13 14">
    <name type="scientific">Meyerozyma guilliermondii (strain ATCC 6260 / CBS 566 / DSM 6381 / JCM 1539 / NBRC 10279 / NRRL Y-324)</name>
    <name type="common">Yeast</name>
    <name type="synonym">Candida guilliermondii</name>
    <dbReference type="NCBI Taxonomy" id="294746"/>
    <lineage>
        <taxon>Eukaryota</taxon>
        <taxon>Fungi</taxon>
        <taxon>Dikarya</taxon>
        <taxon>Ascomycota</taxon>
        <taxon>Saccharomycotina</taxon>
        <taxon>Pichiomycetes</taxon>
        <taxon>Debaryomycetaceae</taxon>
        <taxon>Meyerozyma</taxon>
    </lineage>
</organism>
<dbReference type="FunCoup" id="A5DHN2">
    <property type="interactions" value="805"/>
</dbReference>